<gene>
    <name evidence="1" type="ORF">GCM10010124_29260</name>
</gene>
<dbReference type="GO" id="GO:0016706">
    <property type="term" value="F:2-oxoglutarate-dependent dioxygenase activity"/>
    <property type="evidence" value="ECO:0007669"/>
    <property type="project" value="UniProtKB-ARBA"/>
</dbReference>
<proteinExistence type="predicted"/>
<reference evidence="1" key="1">
    <citation type="journal article" date="2014" name="Int. J. Syst. Evol. Microbiol.">
        <title>Complete genome sequence of Corynebacterium casei LMG S-19264T (=DSM 44701T), isolated from a smear-ripened cheese.</title>
        <authorList>
            <consortium name="US DOE Joint Genome Institute (JGI-PGF)"/>
            <person name="Walter F."/>
            <person name="Albersmeier A."/>
            <person name="Kalinowski J."/>
            <person name="Ruckert C."/>
        </authorList>
    </citation>
    <scope>NUCLEOTIDE SEQUENCE</scope>
    <source>
        <strain evidence="1">JCM 3091</strain>
    </source>
</reference>
<keyword evidence="2" id="KW-1185">Reference proteome</keyword>
<dbReference type="Pfam" id="PF05721">
    <property type="entry name" value="PhyH"/>
    <property type="match status" value="1"/>
</dbReference>
<dbReference type="GO" id="GO:0005506">
    <property type="term" value="F:iron ion binding"/>
    <property type="evidence" value="ECO:0007669"/>
    <property type="project" value="UniProtKB-ARBA"/>
</dbReference>
<sequence>MTTATTDPLTAFGEAFRADGFGVIRGALDPAAVERLRRALVAQLPPPSAPVPNQLMVGRLVQRDPLFADLAAQPALVRSLREVFAGTTPRLICSYGHVKPARTAAHTGPHSDVAHLPGVPHHQSTLMVKVTFALTPTRAGNGATRVFPGTHRAHDGGEPDGVPVELDPGDMLLFHANLRHTATANPSVHPRLGLWFVYAVPWMRTFPGEEFSPEFLRYVRSRAAARPELNAIFGLTDPYATG</sequence>
<evidence type="ECO:0000313" key="1">
    <source>
        <dbReference type="EMBL" id="GGK34760.1"/>
    </source>
</evidence>
<dbReference type="PANTHER" id="PTHR20883">
    <property type="entry name" value="PHYTANOYL-COA DIOXYGENASE DOMAIN CONTAINING 1"/>
    <property type="match status" value="1"/>
</dbReference>
<accession>A0A8J3FJT6</accession>
<dbReference type="Gene3D" id="2.60.120.620">
    <property type="entry name" value="q2cbj1_9rhob like domain"/>
    <property type="match status" value="1"/>
</dbReference>
<dbReference type="Proteomes" id="UP000662200">
    <property type="component" value="Unassembled WGS sequence"/>
</dbReference>
<dbReference type="PANTHER" id="PTHR20883:SF48">
    <property type="entry name" value="ECTOINE DIOXYGENASE"/>
    <property type="match status" value="1"/>
</dbReference>
<reference evidence="1" key="2">
    <citation type="submission" date="2020-09" db="EMBL/GenBank/DDBJ databases">
        <authorList>
            <person name="Sun Q."/>
            <person name="Ohkuma M."/>
        </authorList>
    </citation>
    <scope>NUCLEOTIDE SEQUENCE</scope>
    <source>
        <strain evidence="1">JCM 3091</strain>
    </source>
</reference>
<evidence type="ECO:0008006" key="3">
    <source>
        <dbReference type="Google" id="ProtNLM"/>
    </source>
</evidence>
<dbReference type="EMBL" id="BMQC01000010">
    <property type="protein sequence ID" value="GGK34760.1"/>
    <property type="molecule type" value="Genomic_DNA"/>
</dbReference>
<organism evidence="1 2">
    <name type="scientific">Pilimelia terevasa</name>
    <dbReference type="NCBI Taxonomy" id="53372"/>
    <lineage>
        <taxon>Bacteria</taxon>
        <taxon>Bacillati</taxon>
        <taxon>Actinomycetota</taxon>
        <taxon>Actinomycetes</taxon>
        <taxon>Micromonosporales</taxon>
        <taxon>Micromonosporaceae</taxon>
        <taxon>Pilimelia</taxon>
    </lineage>
</organism>
<comment type="caution">
    <text evidence="1">The sequence shown here is derived from an EMBL/GenBank/DDBJ whole genome shotgun (WGS) entry which is preliminary data.</text>
</comment>
<dbReference type="RefSeq" id="WP_189114885.1">
    <property type="nucleotide sequence ID" value="NZ_BMQC01000010.1"/>
</dbReference>
<name>A0A8J3FJT6_9ACTN</name>
<evidence type="ECO:0000313" key="2">
    <source>
        <dbReference type="Proteomes" id="UP000662200"/>
    </source>
</evidence>
<protein>
    <recommendedName>
        <fullName evidence="3">Phytanoyl-CoA dioxygenase</fullName>
    </recommendedName>
</protein>
<dbReference type="InterPro" id="IPR008775">
    <property type="entry name" value="Phytyl_CoA_dOase-like"/>
</dbReference>
<dbReference type="AlphaFoldDB" id="A0A8J3FJT6"/>
<dbReference type="SUPFAM" id="SSF51197">
    <property type="entry name" value="Clavaminate synthase-like"/>
    <property type="match status" value="1"/>
</dbReference>